<sequence length="291" mass="31965">MRRILGSLAAVAATAVLFVQTASAGNGVVNPAFQRLWNRQDLPIALHLTGRSWTWGPAAISPIIREDFAEGADGKRAVLYFDKSRMEINDPTADQNAQWYVTNGLLPIELMTGRQQNGLGVFDQKAPATITAIGDPGQFPTYADLVHLYQNPGQVNPGDLGKPATGFLNTDGSITGFNDYASDPATTLVRGDNNHGVAKVFIDYMNQQGVVSENGQYFDSKVYDPLFVFGLPVTGAYWVKANVGGVERPILFQVFERRVLTYNPANNPAFRVEMGNVGQHYYQWRYDQPAS</sequence>
<name>A0A0P9D3B8_9CHLR</name>
<dbReference type="AlphaFoldDB" id="A0A0P9D3B8"/>
<evidence type="ECO:0000313" key="3">
    <source>
        <dbReference type="Proteomes" id="UP000050509"/>
    </source>
</evidence>
<keyword evidence="1" id="KW-0732">Signal</keyword>
<keyword evidence="3" id="KW-1185">Reference proteome</keyword>
<protein>
    <submittedName>
        <fullName evidence="2">Uncharacterized protein</fullName>
    </submittedName>
</protein>
<proteinExistence type="predicted"/>
<feature type="chain" id="PRO_5006156110" evidence="1">
    <location>
        <begin position="25"/>
        <end position="291"/>
    </location>
</feature>
<reference evidence="2 3" key="1">
    <citation type="submission" date="2015-09" db="EMBL/GenBank/DDBJ databases">
        <title>Draft genome sequence of Kouleothrix aurantiaca JCM 19913.</title>
        <authorList>
            <person name="Hemp J."/>
        </authorList>
    </citation>
    <scope>NUCLEOTIDE SEQUENCE [LARGE SCALE GENOMIC DNA]</scope>
    <source>
        <strain evidence="2 3">COM-B</strain>
    </source>
</reference>
<accession>A0A0P9D3B8</accession>
<comment type="caution">
    <text evidence="2">The sequence shown here is derived from an EMBL/GenBank/DDBJ whole genome shotgun (WGS) entry which is preliminary data.</text>
</comment>
<evidence type="ECO:0000313" key="2">
    <source>
        <dbReference type="EMBL" id="KPV52505.1"/>
    </source>
</evidence>
<dbReference type="EMBL" id="LJCR01000523">
    <property type="protein sequence ID" value="KPV52505.1"/>
    <property type="molecule type" value="Genomic_DNA"/>
</dbReference>
<organism evidence="2 3">
    <name type="scientific">Kouleothrix aurantiaca</name>
    <dbReference type="NCBI Taxonomy" id="186479"/>
    <lineage>
        <taxon>Bacteria</taxon>
        <taxon>Bacillati</taxon>
        <taxon>Chloroflexota</taxon>
        <taxon>Chloroflexia</taxon>
        <taxon>Chloroflexales</taxon>
        <taxon>Roseiflexineae</taxon>
        <taxon>Roseiflexaceae</taxon>
        <taxon>Kouleothrix</taxon>
    </lineage>
</organism>
<dbReference type="Proteomes" id="UP000050509">
    <property type="component" value="Unassembled WGS sequence"/>
</dbReference>
<gene>
    <name evidence="2" type="ORF">SE17_15115</name>
</gene>
<feature type="signal peptide" evidence="1">
    <location>
        <begin position="1"/>
        <end position="24"/>
    </location>
</feature>
<evidence type="ECO:0000256" key="1">
    <source>
        <dbReference type="SAM" id="SignalP"/>
    </source>
</evidence>